<feature type="compositionally biased region" description="Pro residues" evidence="1">
    <location>
        <begin position="1079"/>
        <end position="1088"/>
    </location>
</feature>
<feature type="compositionally biased region" description="Low complexity" evidence="1">
    <location>
        <begin position="105"/>
        <end position="116"/>
    </location>
</feature>
<feature type="compositionally biased region" description="Polar residues" evidence="1">
    <location>
        <begin position="583"/>
        <end position="594"/>
    </location>
</feature>
<feature type="region of interest" description="Disordered" evidence="1">
    <location>
        <begin position="1228"/>
        <end position="1288"/>
    </location>
</feature>
<feature type="compositionally biased region" description="Low complexity" evidence="1">
    <location>
        <begin position="189"/>
        <end position="208"/>
    </location>
</feature>
<evidence type="ECO:0000256" key="1">
    <source>
        <dbReference type="SAM" id="MobiDB-lite"/>
    </source>
</evidence>
<dbReference type="EMBL" id="MU001710">
    <property type="protein sequence ID" value="KAF2452417.1"/>
    <property type="molecule type" value="Genomic_DNA"/>
</dbReference>
<gene>
    <name evidence="2" type="ORF">BDY21DRAFT_406967</name>
</gene>
<feature type="compositionally biased region" description="Polar residues" evidence="1">
    <location>
        <begin position="209"/>
        <end position="224"/>
    </location>
</feature>
<feature type="compositionally biased region" description="Basic and acidic residues" evidence="1">
    <location>
        <begin position="146"/>
        <end position="156"/>
    </location>
</feature>
<dbReference type="Proteomes" id="UP000799766">
    <property type="component" value="Unassembled WGS sequence"/>
</dbReference>
<feature type="compositionally biased region" description="Polar residues" evidence="1">
    <location>
        <begin position="274"/>
        <end position="284"/>
    </location>
</feature>
<dbReference type="OrthoDB" id="5346713at2759"/>
<accession>A0A6A6NLQ2</accession>
<name>A0A6A6NLQ2_9PEZI</name>
<feature type="compositionally biased region" description="Low complexity" evidence="1">
    <location>
        <begin position="544"/>
        <end position="559"/>
    </location>
</feature>
<feature type="compositionally biased region" description="Basic and acidic residues" evidence="1">
    <location>
        <begin position="1183"/>
        <end position="1192"/>
    </location>
</feature>
<evidence type="ECO:0000313" key="3">
    <source>
        <dbReference type="Proteomes" id="UP000799766"/>
    </source>
</evidence>
<feature type="compositionally biased region" description="Low complexity" evidence="1">
    <location>
        <begin position="427"/>
        <end position="440"/>
    </location>
</feature>
<feature type="compositionally biased region" description="Gly residues" evidence="1">
    <location>
        <begin position="1134"/>
        <end position="1144"/>
    </location>
</feature>
<feature type="compositionally biased region" description="Low complexity" evidence="1">
    <location>
        <begin position="398"/>
        <end position="410"/>
    </location>
</feature>
<feature type="compositionally biased region" description="Polar residues" evidence="1">
    <location>
        <begin position="561"/>
        <end position="570"/>
    </location>
</feature>
<feature type="compositionally biased region" description="Pro residues" evidence="1">
    <location>
        <begin position="81"/>
        <end position="104"/>
    </location>
</feature>
<feature type="compositionally biased region" description="Low complexity" evidence="1">
    <location>
        <begin position="61"/>
        <end position="80"/>
    </location>
</feature>
<feature type="compositionally biased region" description="Low complexity" evidence="1">
    <location>
        <begin position="1193"/>
        <end position="1205"/>
    </location>
</feature>
<feature type="compositionally biased region" description="Low complexity" evidence="1">
    <location>
        <begin position="1253"/>
        <end position="1266"/>
    </location>
</feature>
<feature type="compositionally biased region" description="Low complexity" evidence="1">
    <location>
        <begin position="833"/>
        <end position="846"/>
    </location>
</feature>
<feature type="region of interest" description="Disordered" evidence="1">
    <location>
        <begin position="369"/>
        <end position="570"/>
    </location>
</feature>
<reference evidence="2" key="1">
    <citation type="journal article" date="2020" name="Stud. Mycol.">
        <title>101 Dothideomycetes genomes: a test case for predicting lifestyles and emergence of pathogens.</title>
        <authorList>
            <person name="Haridas S."/>
            <person name="Albert R."/>
            <person name="Binder M."/>
            <person name="Bloem J."/>
            <person name="Labutti K."/>
            <person name="Salamov A."/>
            <person name="Andreopoulos B."/>
            <person name="Baker S."/>
            <person name="Barry K."/>
            <person name="Bills G."/>
            <person name="Bluhm B."/>
            <person name="Cannon C."/>
            <person name="Castanera R."/>
            <person name="Culley D."/>
            <person name="Daum C."/>
            <person name="Ezra D."/>
            <person name="Gonzalez J."/>
            <person name="Henrissat B."/>
            <person name="Kuo A."/>
            <person name="Liang C."/>
            <person name="Lipzen A."/>
            <person name="Lutzoni F."/>
            <person name="Magnuson J."/>
            <person name="Mondo S."/>
            <person name="Nolan M."/>
            <person name="Ohm R."/>
            <person name="Pangilinan J."/>
            <person name="Park H.-J."/>
            <person name="Ramirez L."/>
            <person name="Alfaro M."/>
            <person name="Sun H."/>
            <person name="Tritt A."/>
            <person name="Yoshinaga Y."/>
            <person name="Zwiers L.-H."/>
            <person name="Turgeon B."/>
            <person name="Goodwin S."/>
            <person name="Spatafora J."/>
            <person name="Crous P."/>
            <person name="Grigoriev I."/>
        </authorList>
    </citation>
    <scope>NUCLEOTIDE SEQUENCE</scope>
    <source>
        <strain evidence="2">ATCC 16933</strain>
    </source>
</reference>
<feature type="region of interest" description="Disordered" evidence="1">
    <location>
        <begin position="324"/>
        <end position="351"/>
    </location>
</feature>
<keyword evidence="3" id="KW-1185">Reference proteome</keyword>
<feature type="region of interest" description="Disordered" evidence="1">
    <location>
        <begin position="802"/>
        <end position="861"/>
    </location>
</feature>
<organism evidence="2 3">
    <name type="scientific">Lineolata rhizophorae</name>
    <dbReference type="NCBI Taxonomy" id="578093"/>
    <lineage>
        <taxon>Eukaryota</taxon>
        <taxon>Fungi</taxon>
        <taxon>Dikarya</taxon>
        <taxon>Ascomycota</taxon>
        <taxon>Pezizomycotina</taxon>
        <taxon>Dothideomycetes</taxon>
        <taxon>Dothideomycetes incertae sedis</taxon>
        <taxon>Lineolatales</taxon>
        <taxon>Lineolataceae</taxon>
        <taxon>Lineolata</taxon>
    </lineage>
</organism>
<evidence type="ECO:0000313" key="2">
    <source>
        <dbReference type="EMBL" id="KAF2452417.1"/>
    </source>
</evidence>
<feature type="region of interest" description="Disordered" evidence="1">
    <location>
        <begin position="583"/>
        <end position="651"/>
    </location>
</feature>
<feature type="compositionally biased region" description="Low complexity" evidence="1">
    <location>
        <begin position="699"/>
        <end position="710"/>
    </location>
</feature>
<feature type="region of interest" description="Disordered" evidence="1">
    <location>
        <begin position="888"/>
        <end position="909"/>
    </location>
</feature>
<feature type="region of interest" description="Disordered" evidence="1">
    <location>
        <begin position="664"/>
        <end position="723"/>
    </location>
</feature>
<feature type="region of interest" description="Disordered" evidence="1">
    <location>
        <begin position="981"/>
        <end position="1108"/>
    </location>
</feature>
<protein>
    <submittedName>
        <fullName evidence="2">Uncharacterized protein</fullName>
    </submittedName>
</protein>
<feature type="region of interest" description="Disordered" evidence="1">
    <location>
        <begin position="1124"/>
        <end position="1152"/>
    </location>
</feature>
<sequence>MCRACVSRPDSTLSSAGLSLGRPDSQAGPGPGHKRRLAAGATFDEVHVSVPLGRGGGVGGVARPATAAATAPAASGGTTPSPLPLPAPTPSPAAPSHLPQPPPSRRSSLRAGAGPRHSYDGHGPPQTWRTRGYAAIGTPTTTPEHGAPDFDADRGDVSSSSAGGGPDPDAFDPRVTLRPRSSWIRRLSARSSQQSSSRASSPRAQSPAVSFSNGSMSLSHTGSTAPMIGGPRDPPPLPPNKLVKRSSSARLSDRSPAWQTHSGSRLPTWRRPATSHQRSQTAQLGPSPREDRFEDDYFPANRHSWISSSDEHDILWQQYFSPKISKEGGGGISKKRGASQDPIRRIFPDPRYQPTLLIAQAVTPTSAVEVDDSLSQDGDSVFFGSRPATPSGLRTLFSSSPGPGEEPAAPQAKKSSSGPDEPRPRRSFSISDLIPSSSNSRKSRADKAPPAKLTRKSSRQMHSSPMPAMKEQLDHVASEATPRSNRRRDFSEPIVLRQSTYSTDSDGDYGTLRLPDARERAVSAPLPPPVPPGVTSRVKRTPHQAQQPAASFSAVSAASNHVPQSPSLAQPTINKYRYSLAPSEQTSTLVNSSDNEARGLGSGDEDDTDFQSESIFDSLRTRTTRSTSGPRGPRIETIFDASPPRSVTDSNATTVRELLPKGTSRESTMGVKGHSIAEEEESLSTPVKTIIPQKRDENLPSLSRARSPSPFANDMPSSPPEVSHALYLGTLPYDALQEDDTKWSFEEEDDDFPAATTPHIATPLMLKRSSAQLINNSSSSSSNSPTAFYSDHIENHARRSLYDWAEQPPPDKLAGNRSPPRPRTVHGKKDTSARGSRPVGRRGPSALHARSQSVPVVPDLDGKREGVVTNKFGTWGIGSKGVSEDWDDDFDFDDSNEAKQHNANNDDDERRIDSGVAMVVPATIRQRQTNVLANIGLLKEWGMLIEELKDLRIRAVSLGLVSGAELQTDLWKEVDGMIDLADHNSNDRPNLPRSSPPSSPTFDQHFFDDEPPAPVTVINRNGRRSGPIVEDSPFTPPQLEAKQGRFRRKSILDPDDDRFGGAGASVAAAKEDKLTSQSTPPPKQPPSHSPAHHQVDNTPTRARKNSEAVARSVIEALQRRQADANHNNNDNSNGGNGGNNGDGGPTPESKKVPFDTATLKHIVPHVNGLVRKVKDALREAEGLEGAAREEQQQRQQQQQQQQQQQPTPPLGLSGIFAEPEVLEGKVDGSPMGQNAVPATVDKGARAGTGAGADHGAAKSASAAPGSKHGEAFTQETELGPKMKLMTVM</sequence>
<proteinExistence type="predicted"/>
<feature type="region of interest" description="Disordered" evidence="1">
    <location>
        <begin position="1"/>
        <end position="295"/>
    </location>
</feature>
<feature type="region of interest" description="Disordered" evidence="1">
    <location>
        <begin position="1183"/>
        <end position="1214"/>
    </location>
</feature>